<dbReference type="GO" id="GO:0022857">
    <property type="term" value="F:transmembrane transporter activity"/>
    <property type="evidence" value="ECO:0007669"/>
    <property type="project" value="InterPro"/>
</dbReference>
<dbReference type="InterPro" id="IPR000109">
    <property type="entry name" value="POT_fam"/>
</dbReference>
<feature type="transmembrane region" description="Helical" evidence="6">
    <location>
        <begin position="352"/>
        <end position="374"/>
    </location>
</feature>
<dbReference type="PANTHER" id="PTHR11654">
    <property type="entry name" value="OLIGOPEPTIDE TRANSPORTER-RELATED"/>
    <property type="match status" value="1"/>
</dbReference>
<evidence type="ECO:0000256" key="2">
    <source>
        <dbReference type="ARBA" id="ARBA00005982"/>
    </source>
</evidence>
<comment type="caution">
    <text evidence="7">The sequence shown here is derived from an EMBL/GenBank/DDBJ whole genome shotgun (WGS) entry which is preliminary data.</text>
</comment>
<keyword evidence="5 6" id="KW-0472">Membrane</keyword>
<evidence type="ECO:0000256" key="4">
    <source>
        <dbReference type="ARBA" id="ARBA00022989"/>
    </source>
</evidence>
<feature type="non-terminal residue" evidence="7">
    <location>
        <position position="388"/>
    </location>
</feature>
<proteinExistence type="inferred from homology"/>
<feature type="transmembrane region" description="Helical" evidence="6">
    <location>
        <begin position="230"/>
        <end position="249"/>
    </location>
</feature>
<dbReference type="Pfam" id="PF00854">
    <property type="entry name" value="PTR2"/>
    <property type="match status" value="1"/>
</dbReference>
<accession>A0A445LYQ2</accession>
<gene>
    <name evidence="7" type="ORF">D0Y65_000407</name>
</gene>
<dbReference type="GO" id="GO:0016020">
    <property type="term" value="C:membrane"/>
    <property type="evidence" value="ECO:0007669"/>
    <property type="project" value="UniProtKB-SubCell"/>
</dbReference>
<comment type="subcellular location">
    <subcellularLocation>
        <location evidence="1">Membrane</location>
        <topology evidence="1">Multi-pass membrane protein</topology>
    </subcellularLocation>
</comment>
<keyword evidence="4 6" id="KW-1133">Transmembrane helix</keyword>
<feature type="transmembrane region" description="Helical" evidence="6">
    <location>
        <begin position="41"/>
        <end position="67"/>
    </location>
</feature>
<feature type="transmembrane region" description="Helical" evidence="6">
    <location>
        <begin position="87"/>
        <end position="106"/>
    </location>
</feature>
<reference evidence="7 8" key="1">
    <citation type="submission" date="2018-09" db="EMBL/GenBank/DDBJ databases">
        <title>A high-quality reference genome of wild soybean provides a powerful tool to mine soybean genomes.</title>
        <authorList>
            <person name="Xie M."/>
            <person name="Chung C.Y.L."/>
            <person name="Li M.-W."/>
            <person name="Wong F.-L."/>
            <person name="Chan T.-F."/>
            <person name="Lam H.-M."/>
        </authorList>
    </citation>
    <scope>NUCLEOTIDE SEQUENCE [LARGE SCALE GENOMIC DNA]</scope>
    <source>
        <strain evidence="8">cv. W05</strain>
        <tissue evidence="7">Hypocotyl of etiolated seedlings</tissue>
    </source>
</reference>
<feature type="transmembrane region" description="Helical" evidence="6">
    <location>
        <begin position="112"/>
        <end position="130"/>
    </location>
</feature>
<feature type="transmembrane region" description="Helical" evidence="6">
    <location>
        <begin position="315"/>
        <end position="332"/>
    </location>
</feature>
<dbReference type="AlphaFoldDB" id="A0A445LYQ2"/>
<evidence type="ECO:0000256" key="3">
    <source>
        <dbReference type="ARBA" id="ARBA00022692"/>
    </source>
</evidence>
<dbReference type="InterPro" id="IPR036259">
    <property type="entry name" value="MFS_trans_sf"/>
</dbReference>
<dbReference type="Proteomes" id="UP000289340">
    <property type="component" value="Chromosome 1"/>
</dbReference>
<evidence type="ECO:0000313" key="8">
    <source>
        <dbReference type="Proteomes" id="UP000289340"/>
    </source>
</evidence>
<evidence type="ECO:0000256" key="1">
    <source>
        <dbReference type="ARBA" id="ARBA00004141"/>
    </source>
</evidence>
<keyword evidence="3 6" id="KW-0812">Transmembrane</keyword>
<sequence>MAELGMLILTLTARVPQFHPPRCTSDPSGQQVCLPPTTTQFAILILGLCWMAIGTGGIKPCTILFAIDQFDTTSPEGKKGVSSFFSWYCATQTLFQLTSLTIIVYIQNKNWVLGFGTLGVLMVCAVILFFPGTKVYAYIPPEGTIFSGIAPVFVAACKKHRLQNPSNEENAYYDPLLEDDETVLKMPLTKQLSCLNKAALIQDNELDAQGRVTNSWRICSIQQVEEVKCLIKIMPIWASGILCFIPIAQQNIFPVSQATKLNRHLGPHFEIPSASCSVVSLITIGIWLPFYELFVQPALAKITKQKEGLTSLQKIILGNMFSNLAMVTAGLVEGHRRGVAISLGAPMFATWLAPQFILLGFCEVFTIVGHIEFYNSESLERMRSIGSI</sequence>
<protein>
    <submittedName>
        <fullName evidence="7">Protein NRT1/ PTR FAMILY 2.13</fullName>
    </submittedName>
</protein>
<evidence type="ECO:0000256" key="6">
    <source>
        <dbReference type="SAM" id="Phobius"/>
    </source>
</evidence>
<evidence type="ECO:0000256" key="5">
    <source>
        <dbReference type="ARBA" id="ARBA00023136"/>
    </source>
</evidence>
<comment type="similarity">
    <text evidence="2">Belongs to the major facilitator superfamily. Proton-dependent oligopeptide transporter (POT/PTR) (TC 2.A.17) family.</text>
</comment>
<keyword evidence="8" id="KW-1185">Reference proteome</keyword>
<evidence type="ECO:0000313" key="7">
    <source>
        <dbReference type="EMBL" id="RZC28405.1"/>
    </source>
</evidence>
<feature type="transmembrane region" description="Helical" evidence="6">
    <location>
        <begin position="269"/>
        <end position="294"/>
    </location>
</feature>
<dbReference type="EMBL" id="QZWG01000001">
    <property type="protein sequence ID" value="RZC28405.1"/>
    <property type="molecule type" value="Genomic_DNA"/>
</dbReference>
<dbReference type="Gene3D" id="1.20.1250.20">
    <property type="entry name" value="MFS general substrate transporter like domains"/>
    <property type="match status" value="1"/>
</dbReference>
<name>A0A445LYQ2_GLYSO</name>
<organism evidence="7 8">
    <name type="scientific">Glycine soja</name>
    <name type="common">Wild soybean</name>
    <dbReference type="NCBI Taxonomy" id="3848"/>
    <lineage>
        <taxon>Eukaryota</taxon>
        <taxon>Viridiplantae</taxon>
        <taxon>Streptophyta</taxon>
        <taxon>Embryophyta</taxon>
        <taxon>Tracheophyta</taxon>
        <taxon>Spermatophyta</taxon>
        <taxon>Magnoliopsida</taxon>
        <taxon>eudicotyledons</taxon>
        <taxon>Gunneridae</taxon>
        <taxon>Pentapetalae</taxon>
        <taxon>rosids</taxon>
        <taxon>fabids</taxon>
        <taxon>Fabales</taxon>
        <taxon>Fabaceae</taxon>
        <taxon>Papilionoideae</taxon>
        <taxon>50 kb inversion clade</taxon>
        <taxon>NPAAA clade</taxon>
        <taxon>indigoferoid/millettioid clade</taxon>
        <taxon>Phaseoleae</taxon>
        <taxon>Glycine</taxon>
        <taxon>Glycine subgen. Soja</taxon>
    </lineage>
</organism>